<dbReference type="Pfam" id="PF00576">
    <property type="entry name" value="Transthyretin"/>
    <property type="match status" value="1"/>
</dbReference>
<dbReference type="PANTHER" id="PTHR10395:SF7">
    <property type="entry name" value="5-HYDROXYISOURATE HYDROLASE"/>
    <property type="match status" value="1"/>
</dbReference>
<evidence type="ECO:0000256" key="2">
    <source>
        <dbReference type="ARBA" id="ARBA00002704"/>
    </source>
</evidence>
<dbReference type="VEuPathDB" id="FungiDB:CTRG_01840"/>
<comment type="subunit">
    <text evidence="4 7">Homotetramer.</text>
</comment>
<evidence type="ECO:0000256" key="6">
    <source>
        <dbReference type="ARBA" id="ARBA00022801"/>
    </source>
</evidence>
<dbReference type="GeneID" id="8300103"/>
<keyword evidence="5 7" id="KW-0659">Purine metabolism</keyword>
<dbReference type="CDD" id="cd05822">
    <property type="entry name" value="TLP_HIUase"/>
    <property type="match status" value="1"/>
</dbReference>
<dbReference type="NCBIfam" id="TIGR02962">
    <property type="entry name" value="hdxy_isourate"/>
    <property type="match status" value="1"/>
</dbReference>
<dbReference type="InterPro" id="IPR023416">
    <property type="entry name" value="Transthyretin/HIU_hydrolase_d"/>
</dbReference>
<dbReference type="SUPFAM" id="SSF49472">
    <property type="entry name" value="Transthyretin (synonym: prealbumin)"/>
    <property type="match status" value="1"/>
</dbReference>
<name>C5M7K8_CANTT</name>
<dbReference type="eggNOG" id="KOG3006">
    <property type="taxonomic scope" value="Eukaryota"/>
</dbReference>
<dbReference type="EMBL" id="GG692396">
    <property type="protein sequence ID" value="EER34978.1"/>
    <property type="molecule type" value="Genomic_DNA"/>
</dbReference>
<accession>C5M7K8</accession>
<comment type="catalytic activity">
    <reaction evidence="1 7">
        <text>5-hydroxyisourate + H2O = 5-hydroxy-2-oxo-4-ureido-2,5-dihydro-1H-imidazole-5-carboxylate + H(+)</text>
        <dbReference type="Rhea" id="RHEA:23736"/>
        <dbReference type="ChEBI" id="CHEBI:15377"/>
        <dbReference type="ChEBI" id="CHEBI:15378"/>
        <dbReference type="ChEBI" id="CHEBI:18072"/>
        <dbReference type="ChEBI" id="CHEBI:58639"/>
        <dbReference type="EC" id="3.5.2.17"/>
    </reaction>
</comment>
<evidence type="ECO:0000256" key="3">
    <source>
        <dbReference type="ARBA" id="ARBA00009850"/>
    </source>
</evidence>
<dbReference type="RefSeq" id="XP_002547533.1">
    <property type="nucleotide sequence ID" value="XM_002547487.1"/>
</dbReference>
<keyword evidence="6 7" id="KW-0378">Hydrolase</keyword>
<dbReference type="OrthoDB" id="10265230at2759"/>
<dbReference type="InterPro" id="IPR036817">
    <property type="entry name" value="Transthyretin/HIU_hydrolase_sf"/>
</dbReference>
<dbReference type="GO" id="GO:0006144">
    <property type="term" value="P:purine nucleobase metabolic process"/>
    <property type="evidence" value="ECO:0007669"/>
    <property type="project" value="UniProtKB-KW"/>
</dbReference>
<comment type="similarity">
    <text evidence="3 7">Belongs to the transthyretin family. 5-hydroxyisourate hydrolase subfamily.</text>
</comment>
<reference evidence="9 10" key="1">
    <citation type="journal article" date="2009" name="Nature">
        <title>Evolution of pathogenicity and sexual reproduction in eight Candida genomes.</title>
        <authorList>
            <person name="Butler G."/>
            <person name="Rasmussen M.D."/>
            <person name="Lin M.F."/>
            <person name="Santos M.A."/>
            <person name="Sakthikumar S."/>
            <person name="Munro C.A."/>
            <person name="Rheinbay E."/>
            <person name="Grabherr M."/>
            <person name="Forche A."/>
            <person name="Reedy J.L."/>
            <person name="Agrafioti I."/>
            <person name="Arnaud M.B."/>
            <person name="Bates S."/>
            <person name="Brown A.J."/>
            <person name="Brunke S."/>
            <person name="Costanzo M.C."/>
            <person name="Fitzpatrick D.A."/>
            <person name="de Groot P.W."/>
            <person name="Harris D."/>
            <person name="Hoyer L.L."/>
            <person name="Hube B."/>
            <person name="Klis F.M."/>
            <person name="Kodira C."/>
            <person name="Lennard N."/>
            <person name="Logue M.E."/>
            <person name="Martin R."/>
            <person name="Neiman A.M."/>
            <person name="Nikolaou E."/>
            <person name="Quail M.A."/>
            <person name="Quinn J."/>
            <person name="Santos M.C."/>
            <person name="Schmitzberger F.F."/>
            <person name="Sherlock G."/>
            <person name="Shah P."/>
            <person name="Silverstein K.A."/>
            <person name="Skrzypek M.S."/>
            <person name="Soll D."/>
            <person name="Staggs R."/>
            <person name="Stansfield I."/>
            <person name="Stumpf M.P."/>
            <person name="Sudbery P.E."/>
            <person name="Srikantha T."/>
            <person name="Zeng Q."/>
            <person name="Berman J."/>
            <person name="Berriman M."/>
            <person name="Heitman J."/>
            <person name="Gow N.A."/>
            <person name="Lorenz M.C."/>
            <person name="Birren B.W."/>
            <person name="Kellis M."/>
            <person name="Cuomo C.A."/>
        </authorList>
    </citation>
    <scope>NUCLEOTIDE SEQUENCE [LARGE SCALE GENOMIC DNA]</scope>
    <source>
        <strain evidence="10">ATCC MYA-3404 / T1</strain>
    </source>
</reference>
<sequence>MSVAPITCHILDTTRGKPASNVVVQLYHISSNPKDLDNSSIPIHFASSKTDSDGRIKNWIFDPNQNLENLGIIEQNWDDLKPGIYKVKFLTGKYFLNLSNDRTFFPFVEIIFIIEDPPDNHYHIPLLLSNHSYTTYRGS</sequence>
<evidence type="ECO:0000313" key="9">
    <source>
        <dbReference type="EMBL" id="EER34978.1"/>
    </source>
</evidence>
<dbReference type="AlphaFoldDB" id="C5M7K8"/>
<dbReference type="InterPro" id="IPR023418">
    <property type="entry name" value="Thyroxine_BS"/>
</dbReference>
<dbReference type="KEGG" id="ctp:CTRG_01840"/>
<dbReference type="PROSITE" id="PS00768">
    <property type="entry name" value="TRANSTHYRETIN_1"/>
    <property type="match status" value="1"/>
</dbReference>
<dbReference type="Proteomes" id="UP000002037">
    <property type="component" value="Unassembled WGS sequence"/>
</dbReference>
<evidence type="ECO:0000256" key="5">
    <source>
        <dbReference type="ARBA" id="ARBA00022631"/>
    </source>
</evidence>
<dbReference type="STRING" id="294747.C5M7K8"/>
<evidence type="ECO:0000256" key="1">
    <source>
        <dbReference type="ARBA" id="ARBA00001043"/>
    </source>
</evidence>
<gene>
    <name evidence="9" type="ORF">CTRG_01840</name>
</gene>
<organism evidence="9 10">
    <name type="scientific">Candida tropicalis (strain ATCC MYA-3404 / T1)</name>
    <name type="common">Yeast</name>
    <dbReference type="NCBI Taxonomy" id="294747"/>
    <lineage>
        <taxon>Eukaryota</taxon>
        <taxon>Fungi</taxon>
        <taxon>Dikarya</taxon>
        <taxon>Ascomycota</taxon>
        <taxon>Saccharomycotina</taxon>
        <taxon>Pichiomycetes</taxon>
        <taxon>Debaryomycetaceae</taxon>
        <taxon>Candida/Lodderomyces clade</taxon>
        <taxon>Candida</taxon>
    </lineage>
</organism>
<dbReference type="PANTHER" id="PTHR10395">
    <property type="entry name" value="URICASE AND TRANSTHYRETIN-RELATED"/>
    <property type="match status" value="1"/>
</dbReference>
<dbReference type="Gene3D" id="2.60.40.180">
    <property type="entry name" value="Transthyretin/hydroxyisourate hydrolase domain"/>
    <property type="match status" value="1"/>
</dbReference>
<proteinExistence type="inferred from homology"/>
<evidence type="ECO:0000313" key="10">
    <source>
        <dbReference type="Proteomes" id="UP000002037"/>
    </source>
</evidence>
<evidence type="ECO:0000259" key="8">
    <source>
        <dbReference type="Pfam" id="PF00576"/>
    </source>
</evidence>
<dbReference type="GO" id="GO:0033971">
    <property type="term" value="F:hydroxyisourate hydrolase activity"/>
    <property type="evidence" value="ECO:0007669"/>
    <property type="project" value="UniProtKB-EC"/>
</dbReference>
<feature type="domain" description="Transthyretin/hydroxyisourate hydrolase" evidence="8">
    <location>
        <begin position="6"/>
        <end position="138"/>
    </location>
</feature>
<comment type="function">
    <text evidence="2">Catalyzes the hydrolysis of 5-hydroxyisourate (HIU) to 2-oxo-4-hydroxy-4-carboxy-5-ureidoimidazoline (OHCU).</text>
</comment>
<keyword evidence="10" id="KW-1185">Reference proteome</keyword>
<protein>
    <recommendedName>
        <fullName evidence="7">5-hydroxyisourate hydrolase</fullName>
        <shortName evidence="7">HIU hydrolase</shortName>
        <shortName evidence="7">HIUHase</shortName>
        <ecNumber evidence="7">3.5.2.17</ecNumber>
    </recommendedName>
</protein>
<dbReference type="HOGENOM" id="CLU_115536_0_1_1"/>
<dbReference type="InterPro" id="IPR014306">
    <property type="entry name" value="Hydroxyisourate_hydrolase"/>
</dbReference>
<dbReference type="EC" id="3.5.2.17" evidence="7"/>
<evidence type="ECO:0000256" key="7">
    <source>
        <dbReference type="RuleBase" id="RU361270"/>
    </source>
</evidence>
<evidence type="ECO:0000256" key="4">
    <source>
        <dbReference type="ARBA" id="ARBA00011881"/>
    </source>
</evidence>